<dbReference type="Gene3D" id="3.30.700.10">
    <property type="entry name" value="Glycoprotein, Type 4 Pilin"/>
    <property type="match status" value="1"/>
</dbReference>
<evidence type="ECO:0000313" key="3">
    <source>
        <dbReference type="Proteomes" id="UP000034652"/>
    </source>
</evidence>
<dbReference type="Proteomes" id="UP000034652">
    <property type="component" value="Unassembled WGS sequence"/>
</dbReference>
<protein>
    <recommendedName>
        <fullName evidence="4">Prepilin-type N-terminal cleavage/methylation domain-containing protein</fullName>
    </recommendedName>
</protein>
<keyword evidence="1" id="KW-1133">Transmembrane helix</keyword>
<dbReference type="NCBIfam" id="TIGR02532">
    <property type="entry name" value="IV_pilin_GFxxxE"/>
    <property type="match status" value="1"/>
</dbReference>
<comment type="caution">
    <text evidence="2">The sequence shown here is derived from an EMBL/GenBank/DDBJ whole genome shotgun (WGS) entry which is preliminary data.</text>
</comment>
<keyword evidence="1" id="KW-0812">Transmembrane</keyword>
<accession>A0A0G1IT33</accession>
<dbReference type="STRING" id="1618646.UW57_C0015G0008"/>
<evidence type="ECO:0000256" key="1">
    <source>
        <dbReference type="SAM" id="Phobius"/>
    </source>
</evidence>
<reference evidence="2 3" key="1">
    <citation type="journal article" date="2015" name="Nature">
        <title>rRNA introns, odd ribosomes, and small enigmatic genomes across a large radiation of phyla.</title>
        <authorList>
            <person name="Brown C.T."/>
            <person name="Hug L.A."/>
            <person name="Thomas B.C."/>
            <person name="Sharon I."/>
            <person name="Castelle C.J."/>
            <person name="Singh A."/>
            <person name="Wilkins M.J."/>
            <person name="Williams K.H."/>
            <person name="Banfield J.F."/>
        </authorList>
    </citation>
    <scope>NUCLEOTIDE SEQUENCE [LARGE SCALE GENOMIC DNA]</scope>
</reference>
<dbReference type="AlphaFoldDB" id="A0A0G1IT33"/>
<organism evidence="2 3">
    <name type="scientific">Candidatus Giovannonibacteria bacterium GW2011_GWA1_44_29</name>
    <dbReference type="NCBI Taxonomy" id="1618646"/>
    <lineage>
        <taxon>Bacteria</taxon>
        <taxon>Candidatus Giovannoniibacteriota</taxon>
    </lineage>
</organism>
<sequence length="148" mass="15534">MRGVTLIELLVSIFIIAVVATIFMSAFSTFRENSQLTEAHSAIIGILKDARSRATSSQGKTTYGVHFETAKAVLFKGSTYSASDASNESYVLPAPVEISAISLTGGAADTIFSILGGTTTASGTVTLRSKKNTSKTRVITIFSTGTVE</sequence>
<dbReference type="InterPro" id="IPR012902">
    <property type="entry name" value="N_methyl_site"/>
</dbReference>
<name>A0A0G1IT33_9BACT</name>
<evidence type="ECO:0008006" key="4">
    <source>
        <dbReference type="Google" id="ProtNLM"/>
    </source>
</evidence>
<feature type="transmembrane region" description="Helical" evidence="1">
    <location>
        <begin position="6"/>
        <end position="27"/>
    </location>
</feature>
<dbReference type="SUPFAM" id="SSF54523">
    <property type="entry name" value="Pili subunits"/>
    <property type="match status" value="1"/>
</dbReference>
<dbReference type="EMBL" id="LCIV01000015">
    <property type="protein sequence ID" value="KKT62561.1"/>
    <property type="molecule type" value="Genomic_DNA"/>
</dbReference>
<dbReference type="InterPro" id="IPR045584">
    <property type="entry name" value="Pilin-like"/>
</dbReference>
<keyword evidence="1" id="KW-0472">Membrane</keyword>
<evidence type="ECO:0000313" key="2">
    <source>
        <dbReference type="EMBL" id="KKT62561.1"/>
    </source>
</evidence>
<gene>
    <name evidence="2" type="ORF">UW57_C0015G0008</name>
</gene>
<dbReference type="Pfam" id="PF07963">
    <property type="entry name" value="N_methyl"/>
    <property type="match status" value="1"/>
</dbReference>
<dbReference type="PROSITE" id="PS00409">
    <property type="entry name" value="PROKAR_NTER_METHYL"/>
    <property type="match status" value="1"/>
</dbReference>
<proteinExistence type="predicted"/>